<accession>A0A482WVG4</accession>
<dbReference type="EMBL" id="QKKF02024413">
    <property type="protein sequence ID" value="RZF37448.1"/>
    <property type="molecule type" value="Genomic_DNA"/>
</dbReference>
<comment type="caution">
    <text evidence="2">The sequence shown here is derived from an EMBL/GenBank/DDBJ whole genome shotgun (WGS) entry which is preliminary data.</text>
</comment>
<feature type="region of interest" description="Disordered" evidence="1">
    <location>
        <begin position="54"/>
        <end position="120"/>
    </location>
</feature>
<proteinExistence type="predicted"/>
<organism evidence="2 3">
    <name type="scientific">Laodelphax striatellus</name>
    <name type="common">Small brown planthopper</name>
    <name type="synonym">Delphax striatella</name>
    <dbReference type="NCBI Taxonomy" id="195883"/>
    <lineage>
        <taxon>Eukaryota</taxon>
        <taxon>Metazoa</taxon>
        <taxon>Ecdysozoa</taxon>
        <taxon>Arthropoda</taxon>
        <taxon>Hexapoda</taxon>
        <taxon>Insecta</taxon>
        <taxon>Pterygota</taxon>
        <taxon>Neoptera</taxon>
        <taxon>Paraneoptera</taxon>
        <taxon>Hemiptera</taxon>
        <taxon>Auchenorrhyncha</taxon>
        <taxon>Fulgoroidea</taxon>
        <taxon>Delphacidae</taxon>
        <taxon>Criomorphinae</taxon>
        <taxon>Laodelphax</taxon>
    </lineage>
</organism>
<reference evidence="2 3" key="1">
    <citation type="journal article" date="2017" name="Gigascience">
        <title>Genome sequence of the small brown planthopper, Laodelphax striatellus.</title>
        <authorList>
            <person name="Zhu J."/>
            <person name="Jiang F."/>
            <person name="Wang X."/>
            <person name="Yang P."/>
            <person name="Bao Y."/>
            <person name="Zhao W."/>
            <person name="Wang W."/>
            <person name="Lu H."/>
            <person name="Wang Q."/>
            <person name="Cui N."/>
            <person name="Li J."/>
            <person name="Chen X."/>
            <person name="Luo L."/>
            <person name="Yu J."/>
            <person name="Kang L."/>
            <person name="Cui F."/>
        </authorList>
    </citation>
    <scope>NUCLEOTIDE SEQUENCE [LARGE SCALE GENOMIC DNA]</scope>
    <source>
        <strain evidence="2">Lst14</strain>
    </source>
</reference>
<feature type="compositionally biased region" description="Acidic residues" evidence="1">
    <location>
        <begin position="88"/>
        <end position="103"/>
    </location>
</feature>
<feature type="region of interest" description="Disordered" evidence="1">
    <location>
        <begin position="15"/>
        <end position="40"/>
    </location>
</feature>
<dbReference type="AlphaFoldDB" id="A0A482WVG4"/>
<evidence type="ECO:0000313" key="2">
    <source>
        <dbReference type="EMBL" id="RZF37448.1"/>
    </source>
</evidence>
<feature type="compositionally biased region" description="Gly residues" evidence="1">
    <location>
        <begin position="73"/>
        <end position="82"/>
    </location>
</feature>
<evidence type="ECO:0000313" key="3">
    <source>
        <dbReference type="Proteomes" id="UP000291343"/>
    </source>
</evidence>
<protein>
    <submittedName>
        <fullName evidence="2">Uncharacterized protein</fullName>
    </submittedName>
</protein>
<dbReference type="InParanoid" id="A0A482WVG4"/>
<keyword evidence="3" id="KW-1185">Reference proteome</keyword>
<name>A0A482WVG4_LAOST</name>
<gene>
    <name evidence="2" type="ORF">LSTR_LSTR011362</name>
</gene>
<evidence type="ECO:0000256" key="1">
    <source>
        <dbReference type="SAM" id="MobiDB-lite"/>
    </source>
</evidence>
<dbReference type="Proteomes" id="UP000291343">
    <property type="component" value="Unassembled WGS sequence"/>
</dbReference>
<sequence length="120" mass="12962">MIGQNQCQKLFAPESAGHWATLRDPLPSPPPVQKAHHRHPEVDHCHLLHLPDICHHLGTAGGSGEDHDQPNPSGGGCQGDATGGNDPPGDEDDEPSEQEEEKEEGPREEPNDQQPPEQKA</sequence>